<dbReference type="AlphaFoldDB" id="A0A6H5HL78"/>
<reference evidence="1 2" key="1">
    <citation type="submission" date="2020-02" db="EMBL/GenBank/DDBJ databases">
        <authorList>
            <person name="Ferguson B K."/>
        </authorList>
    </citation>
    <scope>NUCLEOTIDE SEQUENCE [LARGE SCALE GENOMIC DNA]</scope>
</reference>
<dbReference type="Proteomes" id="UP000479000">
    <property type="component" value="Unassembled WGS sequence"/>
</dbReference>
<gene>
    <name evidence="1" type="ORF">NTEN_LOCUS21435</name>
</gene>
<name>A0A6H5HL78_9HEMI</name>
<dbReference type="EMBL" id="CADCXU010031404">
    <property type="protein sequence ID" value="CAB0017420.1"/>
    <property type="molecule type" value="Genomic_DNA"/>
</dbReference>
<evidence type="ECO:0000313" key="2">
    <source>
        <dbReference type="Proteomes" id="UP000479000"/>
    </source>
</evidence>
<organism evidence="1 2">
    <name type="scientific">Nesidiocoris tenuis</name>
    <dbReference type="NCBI Taxonomy" id="355587"/>
    <lineage>
        <taxon>Eukaryota</taxon>
        <taxon>Metazoa</taxon>
        <taxon>Ecdysozoa</taxon>
        <taxon>Arthropoda</taxon>
        <taxon>Hexapoda</taxon>
        <taxon>Insecta</taxon>
        <taxon>Pterygota</taxon>
        <taxon>Neoptera</taxon>
        <taxon>Paraneoptera</taxon>
        <taxon>Hemiptera</taxon>
        <taxon>Heteroptera</taxon>
        <taxon>Panheteroptera</taxon>
        <taxon>Cimicomorpha</taxon>
        <taxon>Miridae</taxon>
        <taxon>Dicyphina</taxon>
        <taxon>Nesidiocoris</taxon>
    </lineage>
</organism>
<accession>A0A6H5HL78</accession>
<evidence type="ECO:0000313" key="1">
    <source>
        <dbReference type="EMBL" id="CAB0017420.1"/>
    </source>
</evidence>
<proteinExistence type="predicted"/>
<protein>
    <submittedName>
        <fullName evidence="1">Uncharacterized protein</fullName>
    </submittedName>
</protein>
<keyword evidence="2" id="KW-1185">Reference proteome</keyword>
<sequence>MTIRTMKTNYDDGVGLLSMTTYYENRLWPYGLRLQSMTIRTITMTADCDYMGYGLWLERVSFRRVRGLLSWRIQADSVCREI</sequence>